<dbReference type="InterPro" id="IPR013766">
    <property type="entry name" value="Thioredoxin_domain"/>
</dbReference>
<dbReference type="PROSITE" id="PS51352">
    <property type="entry name" value="THIOREDOXIN_2"/>
    <property type="match status" value="1"/>
</dbReference>
<protein>
    <submittedName>
        <fullName evidence="2">Redoxin domain-containing protein</fullName>
    </submittedName>
</protein>
<gene>
    <name evidence="2" type="ORF">ATO7_09847</name>
</gene>
<feature type="domain" description="Thioredoxin" evidence="1">
    <location>
        <begin position="13"/>
        <end position="160"/>
    </location>
</feature>
<dbReference type="Pfam" id="PF08534">
    <property type="entry name" value="Redoxin"/>
    <property type="match status" value="1"/>
</dbReference>
<dbReference type="EMBL" id="AQQV01000002">
    <property type="protein sequence ID" value="ORE87335.1"/>
    <property type="molecule type" value="Genomic_DNA"/>
</dbReference>
<evidence type="ECO:0000259" key="1">
    <source>
        <dbReference type="PROSITE" id="PS51352"/>
    </source>
</evidence>
<name>A0A1Y1SEA7_9GAMM</name>
<dbReference type="STRING" id="1317117.ATO7_09847"/>
<organism evidence="2 3">
    <name type="scientific">Oceanococcus atlanticus</name>
    <dbReference type="NCBI Taxonomy" id="1317117"/>
    <lineage>
        <taxon>Bacteria</taxon>
        <taxon>Pseudomonadati</taxon>
        <taxon>Pseudomonadota</taxon>
        <taxon>Gammaproteobacteria</taxon>
        <taxon>Chromatiales</taxon>
        <taxon>Oceanococcaceae</taxon>
        <taxon>Oceanococcus</taxon>
    </lineage>
</organism>
<accession>A0A1Y1SEA7</accession>
<dbReference type="SUPFAM" id="SSF52833">
    <property type="entry name" value="Thioredoxin-like"/>
    <property type="match status" value="1"/>
</dbReference>
<sequence length="161" mass="18199">MLKPHLLVMLTMLRALAMMALLNFPTVYASAEIRPVSTFNLADYRGEVVYLDFWASWCVPCHESFPWMAHMQQTRAGDGLRVITVSVDTQRDDAEDFLVKHASALTVFHDPEGEIATRYDLAGMPSSFVIGRDGQVLYAHSGFRDQDIPELEHAIEEALQR</sequence>
<dbReference type="Proteomes" id="UP000192342">
    <property type="component" value="Unassembled WGS sequence"/>
</dbReference>
<dbReference type="InterPro" id="IPR050553">
    <property type="entry name" value="Thioredoxin_ResA/DsbE_sf"/>
</dbReference>
<comment type="caution">
    <text evidence="2">The sequence shown here is derived from an EMBL/GenBank/DDBJ whole genome shotgun (WGS) entry which is preliminary data.</text>
</comment>
<proteinExistence type="predicted"/>
<dbReference type="InterPro" id="IPR036249">
    <property type="entry name" value="Thioredoxin-like_sf"/>
</dbReference>
<dbReference type="PANTHER" id="PTHR42852:SF18">
    <property type="entry name" value="CHROMOSOME UNDETERMINED SCAFFOLD_47, WHOLE GENOME SHOTGUN SEQUENCE"/>
    <property type="match status" value="1"/>
</dbReference>
<dbReference type="InterPro" id="IPR013740">
    <property type="entry name" value="Redoxin"/>
</dbReference>
<reference evidence="2 3" key="1">
    <citation type="submission" date="2013-04" db="EMBL/GenBank/DDBJ databases">
        <title>Oceanococcus atlanticus 22II-S10r2 Genome Sequencing.</title>
        <authorList>
            <person name="Lai Q."/>
            <person name="Li G."/>
            <person name="Shao Z."/>
        </authorList>
    </citation>
    <scope>NUCLEOTIDE SEQUENCE [LARGE SCALE GENOMIC DNA]</scope>
    <source>
        <strain evidence="2 3">22II-S10r2</strain>
    </source>
</reference>
<evidence type="ECO:0000313" key="3">
    <source>
        <dbReference type="Proteomes" id="UP000192342"/>
    </source>
</evidence>
<keyword evidence="3" id="KW-1185">Reference proteome</keyword>
<dbReference type="PANTHER" id="PTHR42852">
    <property type="entry name" value="THIOL:DISULFIDE INTERCHANGE PROTEIN DSBE"/>
    <property type="match status" value="1"/>
</dbReference>
<dbReference type="GO" id="GO:0016491">
    <property type="term" value="F:oxidoreductase activity"/>
    <property type="evidence" value="ECO:0007669"/>
    <property type="project" value="InterPro"/>
</dbReference>
<dbReference type="Gene3D" id="3.40.30.10">
    <property type="entry name" value="Glutaredoxin"/>
    <property type="match status" value="1"/>
</dbReference>
<dbReference type="CDD" id="cd02966">
    <property type="entry name" value="TlpA_like_family"/>
    <property type="match status" value="1"/>
</dbReference>
<evidence type="ECO:0000313" key="2">
    <source>
        <dbReference type="EMBL" id="ORE87335.1"/>
    </source>
</evidence>
<dbReference type="AlphaFoldDB" id="A0A1Y1SEA7"/>